<organism evidence="1 2">
    <name type="scientific">Arthrobacter phage SilentRX</name>
    <dbReference type="NCBI Taxonomy" id="2836091"/>
    <lineage>
        <taxon>Viruses</taxon>
        <taxon>Duplodnaviria</taxon>
        <taxon>Heunggongvirae</taxon>
        <taxon>Uroviricota</taxon>
        <taxon>Caudoviricetes</taxon>
        <taxon>Silentrexvirus</taxon>
        <taxon>Silentrexvirus silentrx</taxon>
    </lineage>
</organism>
<dbReference type="EMBL" id="MW862992">
    <property type="protein sequence ID" value="QWY82824.1"/>
    <property type="molecule type" value="Genomic_DNA"/>
</dbReference>
<sequence>MSGEEFEEIELHVTVTVRKGLSEAARERLSHALFTYAHTMNNVVEAGIRRIEIPLDRLVMLWNEVEHAAPIVHGMAPADPVWGGMTCTEAEAVAGIFGAAGKPEIEEFILEQHALGDDDPEDEHHEKFLEVMGRAGA</sequence>
<keyword evidence="2" id="KW-1185">Reference proteome</keyword>
<reference evidence="1" key="1">
    <citation type="submission" date="2021-04" db="EMBL/GenBank/DDBJ databases">
        <authorList>
            <person name="Edwards E.G."/>
            <person name="Siddiqui F.A."/>
            <person name="Anastasi R.E."/>
            <person name="Conroy D.J."/>
            <person name="Gerton T.J."/>
            <person name="Laizure I.E."/>
            <person name="Reynolds J.D."/>
            <person name="Ulker M."/>
            <person name="Ouellette S.K."/>
            <person name="Duggan K.O."/>
            <person name="Johnson K.C."/>
            <person name="MacLea K.S."/>
            <person name="Garlena R.A."/>
            <person name="Russell D.A."/>
            <person name="Jacobs-Sera D."/>
            <person name="Hatfull G.F."/>
        </authorList>
    </citation>
    <scope>NUCLEOTIDE SEQUENCE</scope>
</reference>
<name>A0A8F3IPQ3_9CAUD</name>
<accession>A0A8F3IPQ3</accession>
<evidence type="ECO:0000313" key="1">
    <source>
        <dbReference type="EMBL" id="QWY82824.1"/>
    </source>
</evidence>
<evidence type="ECO:0000313" key="2">
    <source>
        <dbReference type="Proteomes" id="UP000693725"/>
    </source>
</evidence>
<dbReference type="KEGG" id="vg:77932342"/>
<dbReference type="RefSeq" id="YP_010656465.1">
    <property type="nucleotide sequence ID" value="NC_070838.1"/>
</dbReference>
<gene>
    <name evidence="1" type="primary">84</name>
    <name evidence="1" type="ORF">SEA_SILENTRX_84</name>
</gene>
<dbReference type="Proteomes" id="UP000693725">
    <property type="component" value="Segment"/>
</dbReference>
<protein>
    <submittedName>
        <fullName evidence="1">Uncharacterized protein</fullName>
    </submittedName>
</protein>
<dbReference type="GeneID" id="77932342"/>
<proteinExistence type="predicted"/>